<feature type="compositionally biased region" description="Pro residues" evidence="4">
    <location>
        <begin position="52"/>
        <end position="65"/>
    </location>
</feature>
<comment type="caution">
    <text evidence="5">The sequence shown here is derived from an EMBL/GenBank/DDBJ whole genome shotgun (WGS) entry which is preliminary data.</text>
</comment>
<evidence type="ECO:0000313" key="5">
    <source>
        <dbReference type="EMBL" id="KAF9784644.1"/>
    </source>
</evidence>
<dbReference type="PROSITE" id="PS00092">
    <property type="entry name" value="N6_MTASE"/>
    <property type="match status" value="1"/>
</dbReference>
<evidence type="ECO:0000256" key="3">
    <source>
        <dbReference type="PROSITE-ProRule" id="PRU00489"/>
    </source>
</evidence>
<dbReference type="Pfam" id="PF05063">
    <property type="entry name" value="MT-A70"/>
    <property type="match status" value="1"/>
</dbReference>
<dbReference type="EMBL" id="WIUZ02000008">
    <property type="protein sequence ID" value="KAF9784644.1"/>
    <property type="molecule type" value="Genomic_DNA"/>
</dbReference>
<name>A0A9P6L6Q4_9AGAM</name>
<comment type="similarity">
    <text evidence="3">Belongs to the MT-A70-like family.</text>
</comment>
<evidence type="ECO:0000313" key="6">
    <source>
        <dbReference type="Proteomes" id="UP000736335"/>
    </source>
</evidence>
<reference evidence="5" key="1">
    <citation type="journal article" date="2020" name="Nat. Commun.">
        <title>Large-scale genome sequencing of mycorrhizal fungi provides insights into the early evolution of symbiotic traits.</title>
        <authorList>
            <person name="Miyauchi S."/>
            <person name="Kiss E."/>
            <person name="Kuo A."/>
            <person name="Drula E."/>
            <person name="Kohler A."/>
            <person name="Sanchez-Garcia M."/>
            <person name="Morin E."/>
            <person name="Andreopoulos B."/>
            <person name="Barry K.W."/>
            <person name="Bonito G."/>
            <person name="Buee M."/>
            <person name="Carver A."/>
            <person name="Chen C."/>
            <person name="Cichocki N."/>
            <person name="Clum A."/>
            <person name="Culley D."/>
            <person name="Crous P.W."/>
            <person name="Fauchery L."/>
            <person name="Girlanda M."/>
            <person name="Hayes R.D."/>
            <person name="Keri Z."/>
            <person name="LaButti K."/>
            <person name="Lipzen A."/>
            <person name="Lombard V."/>
            <person name="Magnuson J."/>
            <person name="Maillard F."/>
            <person name="Murat C."/>
            <person name="Nolan M."/>
            <person name="Ohm R.A."/>
            <person name="Pangilinan J."/>
            <person name="Pereira M.F."/>
            <person name="Perotto S."/>
            <person name="Peter M."/>
            <person name="Pfister S."/>
            <person name="Riley R."/>
            <person name="Sitrit Y."/>
            <person name="Stielow J.B."/>
            <person name="Szollosi G."/>
            <person name="Zifcakova L."/>
            <person name="Stursova M."/>
            <person name="Spatafora J.W."/>
            <person name="Tedersoo L."/>
            <person name="Vaario L.M."/>
            <person name="Yamada A."/>
            <person name="Yan M."/>
            <person name="Wang P."/>
            <person name="Xu J."/>
            <person name="Bruns T."/>
            <person name="Baldrian P."/>
            <person name="Vilgalys R."/>
            <person name="Dunand C."/>
            <person name="Henrissat B."/>
            <person name="Grigoriev I.V."/>
            <person name="Hibbett D."/>
            <person name="Nagy L.G."/>
            <person name="Martin F.M."/>
        </authorList>
    </citation>
    <scope>NUCLEOTIDE SEQUENCE</scope>
    <source>
        <strain evidence="5">UH-Tt-Lm1</strain>
    </source>
</reference>
<protein>
    <submittedName>
        <fullName evidence="5">MT-A70-domain-containing protein</fullName>
    </submittedName>
</protein>
<dbReference type="InterPro" id="IPR007757">
    <property type="entry name" value="MT-A70-like"/>
</dbReference>
<evidence type="ECO:0000256" key="4">
    <source>
        <dbReference type="SAM" id="MobiDB-lite"/>
    </source>
</evidence>
<dbReference type="PANTHER" id="PTHR13107">
    <property type="entry name" value="N6-ADENOSINE-METHYLTRANSFERASE NON-CATALYTIC SUBUNIT"/>
    <property type="match status" value="1"/>
</dbReference>
<organism evidence="5 6">
    <name type="scientific">Thelephora terrestris</name>
    <dbReference type="NCBI Taxonomy" id="56493"/>
    <lineage>
        <taxon>Eukaryota</taxon>
        <taxon>Fungi</taxon>
        <taxon>Dikarya</taxon>
        <taxon>Basidiomycota</taxon>
        <taxon>Agaricomycotina</taxon>
        <taxon>Agaricomycetes</taxon>
        <taxon>Thelephorales</taxon>
        <taxon>Thelephoraceae</taxon>
        <taxon>Thelephora</taxon>
    </lineage>
</organism>
<comment type="subcellular location">
    <subcellularLocation>
        <location evidence="1">Nucleus</location>
    </subcellularLocation>
</comment>
<dbReference type="GO" id="GO:0032259">
    <property type="term" value="P:methylation"/>
    <property type="evidence" value="ECO:0007669"/>
    <property type="project" value="InterPro"/>
</dbReference>
<dbReference type="AlphaFoldDB" id="A0A9P6L6Q4"/>
<proteinExistence type="inferred from homology"/>
<dbReference type="GO" id="GO:0036396">
    <property type="term" value="C:RNA N6-methyladenosine methyltransferase complex"/>
    <property type="evidence" value="ECO:0007669"/>
    <property type="project" value="TreeGrafter"/>
</dbReference>
<sequence>MSVTDCLSSANDLLAAHSSLVTRVRTSQKYHRRLLATLPSPPQSLLKLDLLPSPPPSPSLSPPGSPLLQPKQRVVRPDLPPAKKARVAKYQNYVPEEETIRNDYSQRYVDGGEWSQNWVLGADPAHRFEEYPKQQRLLGLKKASVNTHAHPPTYLPISQLASLQQAKFDIILIDPPFSSSFTWTDLEDLQIPALSADPSFVLLWVGSGAGDGLERGREVLAKWGFRRCEDIVWVKTNIAGNNGPGTDPPTTSLLVRTKQHCLMGIRGTVRRSTDSWFVHCNVDTDVLIWEGDHDDPTLKPPEMYTLIENFCLGLRRLELFARGKTLRRGWVSVLAEGEEEPVQDVVEDDGESITQARAWDKDVWERDLKELAKGSGGRMVVPMTSEIEALRPKSPVRSGPSNTMAAMRGGPGGLQNMHALSNMPNVVTMSNAHGMGGMPGMNGMGGIGGPPFGAGMMVPGMNQMGQLGQIGGMGQMGNMGGMGQMGQMGQMSGMMGMDPTMGMNLPGMGGMGGPGGQLHGHGGLPNLPNVANLQNLPGMPGMHAMQGMGGMPGMMGPMSMNMGGMQGMGGLPGMMGGMEGMMGMNHGMGNLGNMGNFGGQNGMGGQWGGHGPFGFQ</sequence>
<dbReference type="PROSITE" id="PS51592">
    <property type="entry name" value="SAM_MTA70L_2"/>
    <property type="match status" value="1"/>
</dbReference>
<dbReference type="InterPro" id="IPR002052">
    <property type="entry name" value="DNA_methylase_N6_adenine_CS"/>
</dbReference>
<gene>
    <name evidence="5" type="ORF">BJ322DRAFT_1006806</name>
</gene>
<evidence type="ECO:0000256" key="2">
    <source>
        <dbReference type="ARBA" id="ARBA00023242"/>
    </source>
</evidence>
<dbReference type="PANTHER" id="PTHR13107:SF0">
    <property type="entry name" value="N6-ADENOSINE-METHYLTRANSFERASE NON-CATALYTIC SUBUNIT"/>
    <property type="match status" value="1"/>
</dbReference>
<dbReference type="PROSITE" id="PS51143">
    <property type="entry name" value="MT_A70"/>
    <property type="match status" value="1"/>
</dbReference>
<dbReference type="GO" id="GO:0008168">
    <property type="term" value="F:methyltransferase activity"/>
    <property type="evidence" value="ECO:0007669"/>
    <property type="project" value="InterPro"/>
</dbReference>
<keyword evidence="6" id="KW-1185">Reference proteome</keyword>
<feature type="region of interest" description="Disordered" evidence="4">
    <location>
        <begin position="46"/>
        <end position="80"/>
    </location>
</feature>
<dbReference type="Proteomes" id="UP000736335">
    <property type="component" value="Unassembled WGS sequence"/>
</dbReference>
<dbReference type="SUPFAM" id="SSF53335">
    <property type="entry name" value="S-adenosyl-L-methionine-dependent methyltransferases"/>
    <property type="match status" value="1"/>
</dbReference>
<dbReference type="InterPro" id="IPR045123">
    <property type="entry name" value="METTL14-like"/>
</dbReference>
<dbReference type="GO" id="GO:0003729">
    <property type="term" value="F:mRNA binding"/>
    <property type="evidence" value="ECO:0007669"/>
    <property type="project" value="TreeGrafter"/>
</dbReference>
<accession>A0A9P6L6Q4</accession>
<dbReference type="OrthoDB" id="14833at2759"/>
<dbReference type="InterPro" id="IPR029063">
    <property type="entry name" value="SAM-dependent_MTases_sf"/>
</dbReference>
<keyword evidence="2" id="KW-0539">Nucleus</keyword>
<evidence type="ECO:0000256" key="1">
    <source>
        <dbReference type="ARBA" id="ARBA00004123"/>
    </source>
</evidence>
<reference evidence="5" key="2">
    <citation type="submission" date="2020-11" db="EMBL/GenBank/DDBJ databases">
        <authorList>
            <consortium name="DOE Joint Genome Institute"/>
            <person name="Kuo A."/>
            <person name="Miyauchi S."/>
            <person name="Kiss E."/>
            <person name="Drula E."/>
            <person name="Kohler A."/>
            <person name="Sanchez-Garcia M."/>
            <person name="Andreopoulos B."/>
            <person name="Barry K.W."/>
            <person name="Bonito G."/>
            <person name="Buee M."/>
            <person name="Carver A."/>
            <person name="Chen C."/>
            <person name="Cichocki N."/>
            <person name="Clum A."/>
            <person name="Culley D."/>
            <person name="Crous P.W."/>
            <person name="Fauchery L."/>
            <person name="Girlanda M."/>
            <person name="Hayes R."/>
            <person name="Keri Z."/>
            <person name="Labutti K."/>
            <person name="Lipzen A."/>
            <person name="Lombard V."/>
            <person name="Magnuson J."/>
            <person name="Maillard F."/>
            <person name="Morin E."/>
            <person name="Murat C."/>
            <person name="Nolan M."/>
            <person name="Ohm R."/>
            <person name="Pangilinan J."/>
            <person name="Pereira M."/>
            <person name="Perotto S."/>
            <person name="Peter M."/>
            <person name="Riley R."/>
            <person name="Sitrit Y."/>
            <person name="Stielow B."/>
            <person name="Szollosi G."/>
            <person name="Zifcakova L."/>
            <person name="Stursova M."/>
            <person name="Spatafora J.W."/>
            <person name="Tedersoo L."/>
            <person name="Vaario L.-M."/>
            <person name="Yamada A."/>
            <person name="Yan M."/>
            <person name="Wang P."/>
            <person name="Xu J."/>
            <person name="Bruns T."/>
            <person name="Baldrian P."/>
            <person name="Vilgalys R."/>
            <person name="Henrissat B."/>
            <person name="Grigoriev I.V."/>
            <person name="Hibbett D."/>
            <person name="Nagy L.G."/>
            <person name="Martin F.M."/>
        </authorList>
    </citation>
    <scope>NUCLEOTIDE SEQUENCE</scope>
    <source>
        <strain evidence="5">UH-Tt-Lm1</strain>
    </source>
</reference>
<dbReference type="GO" id="GO:0005634">
    <property type="term" value="C:nucleus"/>
    <property type="evidence" value="ECO:0007669"/>
    <property type="project" value="UniProtKB-SubCell"/>
</dbReference>